<dbReference type="PANTHER" id="PTHR45138:SF9">
    <property type="entry name" value="DIGUANYLATE CYCLASE DGCM-RELATED"/>
    <property type="match status" value="1"/>
</dbReference>
<organism evidence="5 6">
    <name type="scientific">Polymorphobacter multimanifer</name>
    <dbReference type="NCBI Taxonomy" id="1070431"/>
    <lineage>
        <taxon>Bacteria</taxon>
        <taxon>Pseudomonadati</taxon>
        <taxon>Pseudomonadota</taxon>
        <taxon>Alphaproteobacteria</taxon>
        <taxon>Sphingomonadales</taxon>
        <taxon>Sphingosinicellaceae</taxon>
        <taxon>Polymorphobacter</taxon>
    </lineage>
</organism>
<gene>
    <name evidence="5" type="ORF">FHS79_002498</name>
</gene>
<dbReference type="AlphaFoldDB" id="A0A841LBG5"/>
<dbReference type="FunFam" id="3.30.70.270:FF:000001">
    <property type="entry name" value="Diguanylate cyclase domain protein"/>
    <property type="match status" value="1"/>
</dbReference>
<dbReference type="Proteomes" id="UP000538147">
    <property type="component" value="Unassembled WGS sequence"/>
</dbReference>
<dbReference type="PROSITE" id="PS50887">
    <property type="entry name" value="GGDEF"/>
    <property type="match status" value="1"/>
</dbReference>
<dbReference type="NCBIfam" id="TIGR00229">
    <property type="entry name" value="sensory_box"/>
    <property type="match status" value="1"/>
</dbReference>
<dbReference type="GO" id="GO:0006355">
    <property type="term" value="P:regulation of DNA-templated transcription"/>
    <property type="evidence" value="ECO:0007669"/>
    <property type="project" value="InterPro"/>
</dbReference>
<dbReference type="GO" id="GO:1902201">
    <property type="term" value="P:negative regulation of bacterial-type flagellum-dependent cell motility"/>
    <property type="evidence" value="ECO:0007669"/>
    <property type="project" value="TreeGrafter"/>
</dbReference>
<protein>
    <recommendedName>
        <fullName evidence="1">diguanylate cyclase</fullName>
        <ecNumber evidence="1">2.7.7.65</ecNumber>
    </recommendedName>
</protein>
<dbReference type="GO" id="GO:0005886">
    <property type="term" value="C:plasma membrane"/>
    <property type="evidence" value="ECO:0007669"/>
    <property type="project" value="TreeGrafter"/>
</dbReference>
<proteinExistence type="predicted"/>
<dbReference type="InterPro" id="IPR029787">
    <property type="entry name" value="Nucleotide_cyclase"/>
</dbReference>
<dbReference type="InterPro" id="IPR000160">
    <property type="entry name" value="GGDEF_dom"/>
</dbReference>
<comment type="caution">
    <text evidence="5">The sequence shown here is derived from an EMBL/GenBank/DDBJ whole genome shotgun (WGS) entry which is preliminary data.</text>
</comment>
<dbReference type="CDD" id="cd01949">
    <property type="entry name" value="GGDEF"/>
    <property type="match status" value="1"/>
</dbReference>
<dbReference type="CDD" id="cd00130">
    <property type="entry name" value="PAS"/>
    <property type="match status" value="1"/>
</dbReference>
<keyword evidence="6" id="KW-1185">Reference proteome</keyword>
<dbReference type="SMART" id="SM00091">
    <property type="entry name" value="PAS"/>
    <property type="match status" value="1"/>
</dbReference>
<dbReference type="Pfam" id="PF00989">
    <property type="entry name" value="PAS"/>
    <property type="match status" value="1"/>
</dbReference>
<name>A0A841LBG5_9SPHN</name>
<dbReference type="SUPFAM" id="SSF55785">
    <property type="entry name" value="PYP-like sensor domain (PAS domain)"/>
    <property type="match status" value="1"/>
</dbReference>
<reference evidence="5 6" key="1">
    <citation type="submission" date="2020-08" db="EMBL/GenBank/DDBJ databases">
        <title>Genomic Encyclopedia of Type Strains, Phase IV (KMG-IV): sequencing the most valuable type-strain genomes for metagenomic binning, comparative biology and taxonomic classification.</title>
        <authorList>
            <person name="Goeker M."/>
        </authorList>
    </citation>
    <scope>NUCLEOTIDE SEQUENCE [LARGE SCALE GENOMIC DNA]</scope>
    <source>
        <strain evidence="5 6">DSM 102189</strain>
    </source>
</reference>
<dbReference type="Gene3D" id="3.30.70.270">
    <property type="match status" value="1"/>
</dbReference>
<evidence type="ECO:0000256" key="1">
    <source>
        <dbReference type="ARBA" id="ARBA00012528"/>
    </source>
</evidence>
<dbReference type="GO" id="GO:0052621">
    <property type="term" value="F:diguanylate cyclase activity"/>
    <property type="evidence" value="ECO:0007669"/>
    <property type="project" value="UniProtKB-EC"/>
</dbReference>
<dbReference type="NCBIfam" id="TIGR00254">
    <property type="entry name" value="GGDEF"/>
    <property type="match status" value="1"/>
</dbReference>
<dbReference type="InterPro" id="IPR043128">
    <property type="entry name" value="Rev_trsase/Diguanyl_cyclase"/>
</dbReference>
<evidence type="ECO:0000259" key="3">
    <source>
        <dbReference type="PROSITE" id="PS50112"/>
    </source>
</evidence>
<dbReference type="SMART" id="SM00267">
    <property type="entry name" value="GGDEF"/>
    <property type="match status" value="1"/>
</dbReference>
<dbReference type="RefSeq" id="WP_243452863.1">
    <property type="nucleotide sequence ID" value="NZ_JACIIV010000018.1"/>
</dbReference>
<dbReference type="EC" id="2.7.7.65" evidence="1"/>
<dbReference type="InterPro" id="IPR035965">
    <property type="entry name" value="PAS-like_dom_sf"/>
</dbReference>
<evidence type="ECO:0000313" key="6">
    <source>
        <dbReference type="Proteomes" id="UP000538147"/>
    </source>
</evidence>
<dbReference type="Pfam" id="PF00990">
    <property type="entry name" value="GGDEF"/>
    <property type="match status" value="1"/>
</dbReference>
<dbReference type="EMBL" id="JACIIV010000018">
    <property type="protein sequence ID" value="MBB6228313.1"/>
    <property type="molecule type" value="Genomic_DNA"/>
</dbReference>
<accession>A0A841LBG5</accession>
<dbReference type="PANTHER" id="PTHR45138">
    <property type="entry name" value="REGULATORY COMPONENTS OF SENSORY TRANSDUCTION SYSTEM"/>
    <property type="match status" value="1"/>
</dbReference>
<dbReference type="Gene3D" id="3.30.450.20">
    <property type="entry name" value="PAS domain"/>
    <property type="match status" value="1"/>
</dbReference>
<evidence type="ECO:0000313" key="5">
    <source>
        <dbReference type="EMBL" id="MBB6228313.1"/>
    </source>
</evidence>
<evidence type="ECO:0000256" key="2">
    <source>
        <dbReference type="ARBA" id="ARBA00034247"/>
    </source>
</evidence>
<feature type="domain" description="GGDEF" evidence="4">
    <location>
        <begin position="261"/>
        <end position="394"/>
    </location>
</feature>
<feature type="domain" description="PAS" evidence="3">
    <location>
        <begin position="97"/>
        <end position="152"/>
    </location>
</feature>
<dbReference type="GO" id="GO:0043709">
    <property type="term" value="P:cell adhesion involved in single-species biofilm formation"/>
    <property type="evidence" value="ECO:0007669"/>
    <property type="project" value="TreeGrafter"/>
</dbReference>
<dbReference type="InterPro" id="IPR050469">
    <property type="entry name" value="Diguanylate_Cyclase"/>
</dbReference>
<dbReference type="SUPFAM" id="SSF55073">
    <property type="entry name" value="Nucleotide cyclase"/>
    <property type="match status" value="1"/>
</dbReference>
<sequence>MAMKLLLPIAAGGIVTNLFDVLFRYSNELRTIVDRFTPSQGNMCENHRIFVHAAGKNGVVDPLVLACTLVKLNDCRMVAALSDVSQQVVQERRLRQAETWFATLLDNVNDFAVISLDRHGNIDGVNAAAAVLTGFSQNAMIGQSLDDFDPPERGSASYTALEQMAIAQRDGWHLDEGWRQRDDGQRYWCQRLVAARSEDVVASTRVISGYTVVLRDVTRGESDSTKLKELLTTDHLTGACNRAHFFDLAERQRLRLSLQGQPLAFVLIDIDHFKDINDQYGHAGGDLALQSVTNLCRTLLRTNDIFARIGGEEFVVLLPAIDLEAAIATAERLRIAIAAMPLHLADDVVHITASFGCAVLSNSAETLGGVLEVADQCLYAAKHGGRNRVEPASIFVECPALEDSNGVQIPLAKL</sequence>
<dbReference type="PROSITE" id="PS50112">
    <property type="entry name" value="PAS"/>
    <property type="match status" value="1"/>
</dbReference>
<dbReference type="InterPro" id="IPR013767">
    <property type="entry name" value="PAS_fold"/>
</dbReference>
<comment type="catalytic activity">
    <reaction evidence="2">
        <text>2 GTP = 3',3'-c-di-GMP + 2 diphosphate</text>
        <dbReference type="Rhea" id="RHEA:24898"/>
        <dbReference type="ChEBI" id="CHEBI:33019"/>
        <dbReference type="ChEBI" id="CHEBI:37565"/>
        <dbReference type="ChEBI" id="CHEBI:58805"/>
        <dbReference type="EC" id="2.7.7.65"/>
    </reaction>
</comment>
<dbReference type="InterPro" id="IPR000014">
    <property type="entry name" value="PAS"/>
</dbReference>
<evidence type="ECO:0000259" key="4">
    <source>
        <dbReference type="PROSITE" id="PS50887"/>
    </source>
</evidence>